<reference evidence="3" key="1">
    <citation type="submission" date="2020-01" db="EMBL/GenBank/DDBJ databases">
        <authorList>
            <person name="Rat A."/>
        </authorList>
    </citation>
    <scope>NUCLEOTIDE SEQUENCE</scope>
    <source>
        <strain evidence="3">LMG 31231</strain>
    </source>
</reference>
<name>A0A9X9WTK1_9PROT</name>
<dbReference type="SUPFAM" id="SSF51230">
    <property type="entry name" value="Single hybrid motif"/>
    <property type="match status" value="1"/>
</dbReference>
<dbReference type="Gene3D" id="2.40.50.100">
    <property type="match status" value="1"/>
</dbReference>
<keyword evidence="4" id="KW-1185">Reference proteome</keyword>
<dbReference type="PROSITE" id="PS50968">
    <property type="entry name" value="BIOTINYL_LIPOYL"/>
    <property type="match status" value="1"/>
</dbReference>
<evidence type="ECO:0000313" key="3">
    <source>
        <dbReference type="EMBL" id="MBR0670480.1"/>
    </source>
</evidence>
<protein>
    <submittedName>
        <fullName evidence="3">Biotin/lipoyl-binding protein</fullName>
    </submittedName>
</protein>
<organism evidence="3 4">
    <name type="scientific">Neoroseomonas soli</name>
    <dbReference type="NCBI Taxonomy" id="1081025"/>
    <lineage>
        <taxon>Bacteria</taxon>
        <taxon>Pseudomonadati</taxon>
        <taxon>Pseudomonadota</taxon>
        <taxon>Alphaproteobacteria</taxon>
        <taxon>Acetobacterales</taxon>
        <taxon>Acetobacteraceae</taxon>
        <taxon>Neoroseomonas</taxon>
    </lineage>
</organism>
<comment type="caution">
    <text evidence="3">The sequence shown here is derived from an EMBL/GenBank/DDBJ whole genome shotgun (WGS) entry which is preliminary data.</text>
</comment>
<gene>
    <name evidence="3" type="ORF">GXW76_04790</name>
</gene>
<dbReference type="AlphaFoldDB" id="A0A9X9WTK1"/>
<dbReference type="InterPro" id="IPR050709">
    <property type="entry name" value="Biotin_Carboxyl_Carrier/Decarb"/>
</dbReference>
<sequence length="73" mass="7633">MKRIEVIAETPGSVLRHDIGIGDSVAEDDAIITIESMKMEIPIAAPVDGRVVEILVQPGDAVATGQPVAILEA</sequence>
<evidence type="ECO:0000256" key="1">
    <source>
        <dbReference type="ARBA" id="ARBA00023267"/>
    </source>
</evidence>
<dbReference type="EMBL" id="JAAEDM010000007">
    <property type="protein sequence ID" value="MBR0670480.1"/>
    <property type="molecule type" value="Genomic_DNA"/>
</dbReference>
<dbReference type="InterPro" id="IPR011053">
    <property type="entry name" value="Single_hybrid_motif"/>
</dbReference>
<evidence type="ECO:0000313" key="4">
    <source>
        <dbReference type="Proteomes" id="UP001138751"/>
    </source>
</evidence>
<keyword evidence="1" id="KW-0092">Biotin</keyword>
<dbReference type="RefSeq" id="WP_211860842.1">
    <property type="nucleotide sequence ID" value="NZ_JAAEDM010000007.1"/>
</dbReference>
<accession>A0A9X9WTK1</accession>
<dbReference type="Pfam" id="PF00364">
    <property type="entry name" value="Biotin_lipoyl"/>
    <property type="match status" value="1"/>
</dbReference>
<dbReference type="PANTHER" id="PTHR45266">
    <property type="entry name" value="OXALOACETATE DECARBOXYLASE ALPHA CHAIN"/>
    <property type="match status" value="1"/>
</dbReference>
<dbReference type="CDD" id="cd06850">
    <property type="entry name" value="biotinyl_domain"/>
    <property type="match status" value="1"/>
</dbReference>
<proteinExistence type="predicted"/>
<evidence type="ECO:0000259" key="2">
    <source>
        <dbReference type="PROSITE" id="PS50968"/>
    </source>
</evidence>
<reference evidence="3" key="2">
    <citation type="journal article" date="2021" name="Syst. Appl. Microbiol.">
        <title>Roseomonas hellenica sp. nov., isolated from roots of wild-growing Alkanna tinctoria.</title>
        <authorList>
            <person name="Rat A."/>
            <person name="Naranjo H.D."/>
            <person name="Lebbe L."/>
            <person name="Cnockaert M."/>
            <person name="Krigas N."/>
            <person name="Grigoriadou K."/>
            <person name="Maloupa E."/>
            <person name="Willems A."/>
        </authorList>
    </citation>
    <scope>NUCLEOTIDE SEQUENCE</scope>
    <source>
        <strain evidence="3">LMG 31231</strain>
    </source>
</reference>
<dbReference type="PANTHER" id="PTHR45266:SF3">
    <property type="entry name" value="OXALOACETATE DECARBOXYLASE ALPHA CHAIN"/>
    <property type="match status" value="1"/>
</dbReference>
<feature type="domain" description="Lipoyl-binding" evidence="2">
    <location>
        <begin position="1"/>
        <end position="72"/>
    </location>
</feature>
<dbReference type="Proteomes" id="UP001138751">
    <property type="component" value="Unassembled WGS sequence"/>
</dbReference>
<dbReference type="InterPro" id="IPR000089">
    <property type="entry name" value="Biotin_lipoyl"/>
</dbReference>